<organism evidence="2 3">
    <name type="scientific">Variovorax humicola</name>
    <dbReference type="NCBI Taxonomy" id="1769758"/>
    <lineage>
        <taxon>Bacteria</taxon>
        <taxon>Pseudomonadati</taxon>
        <taxon>Pseudomonadota</taxon>
        <taxon>Betaproteobacteria</taxon>
        <taxon>Burkholderiales</taxon>
        <taxon>Comamonadaceae</taxon>
        <taxon>Variovorax</taxon>
    </lineage>
</organism>
<protein>
    <submittedName>
        <fullName evidence="2">Acyclic terpene utilization AtuA family protein</fullName>
    </submittedName>
</protein>
<feature type="domain" description="Acyclic terpene utilisation N-terminal" evidence="1">
    <location>
        <begin position="75"/>
        <end position="199"/>
    </location>
</feature>
<feature type="domain" description="Acyclic terpene utilisation N-terminal" evidence="1">
    <location>
        <begin position="253"/>
        <end position="412"/>
    </location>
</feature>
<evidence type="ECO:0000313" key="2">
    <source>
        <dbReference type="EMBL" id="MEJ8822650.1"/>
    </source>
</evidence>
<keyword evidence="3" id="KW-1185">Reference proteome</keyword>
<name>A0ABU8VXV9_9BURK</name>
<dbReference type="InterPro" id="IPR010839">
    <property type="entry name" value="AtuA_N"/>
</dbReference>
<reference evidence="2 3" key="1">
    <citation type="submission" date="2024-03" db="EMBL/GenBank/DDBJ databases">
        <title>Novel species of the genus Variovorax.</title>
        <authorList>
            <person name="Liu Q."/>
            <person name="Xin Y.-H."/>
        </authorList>
    </citation>
    <scope>NUCLEOTIDE SEQUENCE [LARGE SCALE GENOMIC DNA]</scope>
    <source>
        <strain evidence="2 3">KACC 18501</strain>
    </source>
</reference>
<sequence length="465" mass="49327">MRATARLLQGHRPGDGPLRVLSASGQLGYGIPADALARGMARRPHFIGADMGSIDPGPYYLGSGTMAAPETMVRRDLALVLQAALEAGVPLLIGSAGTAGAQPQLARVTTMLREIAQAQGRSFRLATIASDLPPQLVLEARREGRLAPIGAMPAPVEADILACSHIVGQCGTETFARALATDPDVVLAGRACDTAIFAALPEMLGYPVGLSLHMAKIIECTSLCCRPGGRDAMLAELDPEGFTLESMNPASHATPASVAAHALYEQADPFSVEEPAGTLHLVDARYQALDEHRTRVSGARFERRTRPTLKIEGARPLGARAVLLAGIADPTLLSCLPEVLATVTAKVRALLPGDWTVVPHVYGQGAVRPLPPELQARHEAGLVMEFIAPDAELARTAAAVFKQNLLHHGYPGRVSTGGNLAFAFTPSELDAYRAYGFVLYHVMDDAPLEEIFRIATHDIMAVPNH</sequence>
<dbReference type="EMBL" id="JBBKZV010000005">
    <property type="protein sequence ID" value="MEJ8822650.1"/>
    <property type="molecule type" value="Genomic_DNA"/>
</dbReference>
<accession>A0ABU8VXV9</accession>
<comment type="caution">
    <text evidence="2">The sequence shown here is derived from an EMBL/GenBank/DDBJ whole genome shotgun (WGS) entry which is preliminary data.</text>
</comment>
<dbReference type="RefSeq" id="WP_340363690.1">
    <property type="nucleotide sequence ID" value="NZ_JBBKZV010000005.1"/>
</dbReference>
<evidence type="ECO:0000259" key="1">
    <source>
        <dbReference type="Pfam" id="PF07287"/>
    </source>
</evidence>
<gene>
    <name evidence="2" type="ORF">WKW80_11490</name>
</gene>
<proteinExistence type="predicted"/>
<dbReference type="Proteomes" id="UP001363010">
    <property type="component" value="Unassembled WGS sequence"/>
</dbReference>
<dbReference type="Pfam" id="PF07287">
    <property type="entry name" value="AtuA"/>
    <property type="match status" value="2"/>
</dbReference>
<evidence type="ECO:0000313" key="3">
    <source>
        <dbReference type="Proteomes" id="UP001363010"/>
    </source>
</evidence>